<feature type="non-terminal residue" evidence="2">
    <location>
        <position position="65"/>
    </location>
</feature>
<evidence type="ECO:0000313" key="2">
    <source>
        <dbReference type="EMBL" id="KIK30713.1"/>
    </source>
</evidence>
<name>A0A0D0AF26_9AGAM</name>
<dbReference type="Proteomes" id="UP000054018">
    <property type="component" value="Unassembled WGS sequence"/>
</dbReference>
<feature type="compositionally biased region" description="Low complexity" evidence="1">
    <location>
        <begin position="1"/>
        <end position="17"/>
    </location>
</feature>
<protein>
    <submittedName>
        <fullName evidence="2">Uncharacterized protein</fullName>
    </submittedName>
</protein>
<proteinExistence type="predicted"/>
<dbReference type="EMBL" id="KN833686">
    <property type="protein sequence ID" value="KIK30713.1"/>
    <property type="molecule type" value="Genomic_DNA"/>
</dbReference>
<feature type="region of interest" description="Disordered" evidence="1">
    <location>
        <begin position="1"/>
        <end position="23"/>
    </location>
</feature>
<dbReference type="HOGENOM" id="CLU_2855987_0_0_1"/>
<keyword evidence="3" id="KW-1185">Reference proteome</keyword>
<sequence>MQMSTSTSSPNLLPTPSEQMPGSSIDIANVEELRRGSITGHQDDNLIVDRVNDAITGGVVVPTAA</sequence>
<reference evidence="2 3" key="1">
    <citation type="submission" date="2014-04" db="EMBL/GenBank/DDBJ databases">
        <authorList>
            <consortium name="DOE Joint Genome Institute"/>
            <person name="Kuo A."/>
            <person name="Kohler A."/>
            <person name="Costa M.D."/>
            <person name="Nagy L.G."/>
            <person name="Floudas D."/>
            <person name="Copeland A."/>
            <person name="Barry K.W."/>
            <person name="Cichocki N."/>
            <person name="Veneault-Fourrey C."/>
            <person name="LaButti K."/>
            <person name="Lindquist E.A."/>
            <person name="Lipzen A."/>
            <person name="Lundell T."/>
            <person name="Morin E."/>
            <person name="Murat C."/>
            <person name="Sun H."/>
            <person name="Tunlid A."/>
            <person name="Henrissat B."/>
            <person name="Grigoriev I.V."/>
            <person name="Hibbett D.S."/>
            <person name="Martin F."/>
            <person name="Nordberg H.P."/>
            <person name="Cantor M.N."/>
            <person name="Hua S.X."/>
        </authorList>
    </citation>
    <scope>NUCLEOTIDE SEQUENCE [LARGE SCALE GENOMIC DNA]</scope>
    <source>
        <strain evidence="2 3">441</strain>
    </source>
</reference>
<organism evidence="2 3">
    <name type="scientific">Pisolithus microcarpus 441</name>
    <dbReference type="NCBI Taxonomy" id="765257"/>
    <lineage>
        <taxon>Eukaryota</taxon>
        <taxon>Fungi</taxon>
        <taxon>Dikarya</taxon>
        <taxon>Basidiomycota</taxon>
        <taxon>Agaricomycotina</taxon>
        <taxon>Agaricomycetes</taxon>
        <taxon>Agaricomycetidae</taxon>
        <taxon>Boletales</taxon>
        <taxon>Sclerodermatineae</taxon>
        <taxon>Pisolithaceae</taxon>
        <taxon>Pisolithus</taxon>
    </lineage>
</organism>
<evidence type="ECO:0000313" key="3">
    <source>
        <dbReference type="Proteomes" id="UP000054018"/>
    </source>
</evidence>
<dbReference type="AlphaFoldDB" id="A0A0D0AF26"/>
<accession>A0A0D0AF26</accession>
<reference evidence="3" key="2">
    <citation type="submission" date="2015-01" db="EMBL/GenBank/DDBJ databases">
        <title>Evolutionary Origins and Diversification of the Mycorrhizal Mutualists.</title>
        <authorList>
            <consortium name="DOE Joint Genome Institute"/>
            <consortium name="Mycorrhizal Genomics Consortium"/>
            <person name="Kohler A."/>
            <person name="Kuo A."/>
            <person name="Nagy L.G."/>
            <person name="Floudas D."/>
            <person name="Copeland A."/>
            <person name="Barry K.W."/>
            <person name="Cichocki N."/>
            <person name="Veneault-Fourrey C."/>
            <person name="LaButti K."/>
            <person name="Lindquist E.A."/>
            <person name="Lipzen A."/>
            <person name="Lundell T."/>
            <person name="Morin E."/>
            <person name="Murat C."/>
            <person name="Riley R."/>
            <person name="Ohm R."/>
            <person name="Sun H."/>
            <person name="Tunlid A."/>
            <person name="Henrissat B."/>
            <person name="Grigoriev I.V."/>
            <person name="Hibbett D.S."/>
            <person name="Martin F."/>
        </authorList>
    </citation>
    <scope>NUCLEOTIDE SEQUENCE [LARGE SCALE GENOMIC DNA]</scope>
    <source>
        <strain evidence="3">441</strain>
    </source>
</reference>
<gene>
    <name evidence="2" type="ORF">PISMIDRAFT_670825</name>
</gene>
<evidence type="ECO:0000256" key="1">
    <source>
        <dbReference type="SAM" id="MobiDB-lite"/>
    </source>
</evidence>